<proteinExistence type="predicted"/>
<dbReference type="EnsemblPlants" id="AVESA.00010b.r2.7DG1400360.1">
    <property type="protein sequence ID" value="AVESA.00010b.r2.7DG1400360.1.CDS"/>
    <property type="gene ID" value="AVESA.00010b.r2.7DG1400360"/>
</dbReference>
<dbReference type="Proteomes" id="UP001732700">
    <property type="component" value="Chromosome 7D"/>
</dbReference>
<reference evidence="1" key="1">
    <citation type="submission" date="2021-05" db="EMBL/GenBank/DDBJ databases">
        <authorList>
            <person name="Scholz U."/>
            <person name="Mascher M."/>
            <person name="Fiebig A."/>
        </authorList>
    </citation>
    <scope>NUCLEOTIDE SEQUENCE [LARGE SCALE GENOMIC DNA]</scope>
</reference>
<protein>
    <submittedName>
        <fullName evidence="1">Uncharacterized protein</fullName>
    </submittedName>
</protein>
<name>A0ACD6AG64_AVESA</name>
<accession>A0ACD6AG64</accession>
<evidence type="ECO:0000313" key="2">
    <source>
        <dbReference type="Proteomes" id="UP001732700"/>
    </source>
</evidence>
<keyword evidence="2" id="KW-1185">Reference proteome</keyword>
<organism evidence="1 2">
    <name type="scientific">Avena sativa</name>
    <name type="common">Oat</name>
    <dbReference type="NCBI Taxonomy" id="4498"/>
    <lineage>
        <taxon>Eukaryota</taxon>
        <taxon>Viridiplantae</taxon>
        <taxon>Streptophyta</taxon>
        <taxon>Embryophyta</taxon>
        <taxon>Tracheophyta</taxon>
        <taxon>Spermatophyta</taxon>
        <taxon>Magnoliopsida</taxon>
        <taxon>Liliopsida</taxon>
        <taxon>Poales</taxon>
        <taxon>Poaceae</taxon>
        <taxon>BOP clade</taxon>
        <taxon>Pooideae</taxon>
        <taxon>Poodae</taxon>
        <taxon>Poeae</taxon>
        <taxon>Poeae Chloroplast Group 1 (Aveneae type)</taxon>
        <taxon>Aveninae</taxon>
        <taxon>Avena</taxon>
    </lineage>
</organism>
<evidence type="ECO:0000313" key="1">
    <source>
        <dbReference type="EnsemblPlants" id="AVESA.00010b.r2.7DG1400360.1.CDS"/>
    </source>
</evidence>
<sequence length="1400" mass="156618">MKLRSAIEDEVTKRRLNFTGYLQDLLEQLEDIHAAIPDADDWWMATDWDHGEAWRVKVKDSAYMVCHMVEELQEMTPAAENMMGIKMLLSRSKNVVVEAKSKEMVDKMTGIKEKLKELLNESVKFDLAEIRERLQAQAVEAGTLGREEDVEKILAQLSGAGHTSSEEPIILLIRGDEGVGKATVAAMVFDSDQFKIYSRVWINLCGMLELHEIGKYIISQVSSDGSEEDMSRYGSSKDDMDHITYRLHEVLNGRKVLVVLHELWEDVDGWKALKDMLSIGGMNNSAEVIVVATVRTTYIEDTVAMQIFGVQPYSLDPLSEEMCGEIIKQAVVSSQDISADKEALERMAAELAKLCGGLPLAAKLFGGVQLFKQYRELPELLVSQVFTHRGPVDTSLELSYRCLPPDLKLCFTYCAFLGTGRSFLKEDLIHQWMALGLIEPSSEAFSSTQLAEQYIRRLLDMSLLQTAKLSWISANDDKCAIWFTMHSKIHEFTSYSIREDLGVLDSEGRVSSRAESYCYALVADFNHRPLKSMLPDQKIRALRCLGCSKLKLRDDSFSFARCLRVLELCMSTTRTLPGSICELKHLGYLKLSGWSGLVTLPESIGNLTNLLHLHLSSCSELVNLPESFGKLINLVHINLSGCSKLAYLPESFRKLTRLVRVDLSGSSSLEHLPKSLGKLINCVHLNLSGCLALVNLPESLGNLTKLDHINLSGCPKLVNLPGSFGKLASLTHINLSGCPGLVSLPGSFGKLTDLTHINLSGCSGLDELPQSFGKLTSLVHMNLSGCSGLVTLPGSFGDLKNLLHVNLSSCHGLSELPASFGRLKKLVHLDLSFWSSFEGVQTALGGLTNLQHLNLSHPCCYRVDYPCFNGLKEVLGKLIRLKHLNLSMFLNPIFCNQSEVENSEYINFISGFSRLEYLDLSHSIFLRDLPESLGYLRSLHTVDLSGCIRFKKVEKWMAEGNSMKSIVFRNLVSYQFVVGTDNVINNYVQLANVRCTELEITCLEKMKCAAQARRIRLAEKQNLEKLKLCWTLDSERSSVEDKTLLGELVPPHSTKGLELHGYSSTCFPDWLKIKSSISSLNLVDVTLEDITSCSHLPPLGLLPHLQRVVLRRMGGITKIDVGDLTGDNRAAFHRLSEFIIDDMCSLEEFITTYRNGGEELVFSANDKVEVRRCPNMSFVPLPPRARRLVISDCNVLMVCWHNRAGTHGFQGPSCICSPVTQVTELVVESCRVYPSHWCLLNHLPALHSLTIENCSNLLVNSGEVAWVVSSIIQTLCFSRCDRMTILPEYLGGLSSLRELQIQSCGRFSYFPDSIKCLTSLQKLTIKRCNYICSLPPSIGELTNLKDLYILDCHSLKCWCERDDESKKALGHIRPKYEENPNIEPRQQHTEIEEDDPEQSD</sequence>
<reference evidence="1" key="2">
    <citation type="submission" date="2025-09" db="UniProtKB">
        <authorList>
            <consortium name="EnsemblPlants"/>
        </authorList>
    </citation>
    <scope>IDENTIFICATION</scope>
</reference>